<keyword evidence="2" id="KW-0698">rRNA processing</keyword>
<name>A0A432VQF4_9GAMM</name>
<feature type="binding site" evidence="9">
    <location>
        <position position="352"/>
    </location>
    <ligand>
        <name>S-adenosyl-L-methionine</name>
        <dbReference type="ChEBI" id="CHEBI:59789"/>
    </ligand>
</feature>
<dbReference type="SUPFAM" id="SSF53335">
    <property type="entry name" value="S-adenosyl-L-methionine-dependent methyltransferases"/>
    <property type="match status" value="1"/>
</dbReference>
<dbReference type="Gene3D" id="2.40.50.1070">
    <property type="match status" value="1"/>
</dbReference>
<evidence type="ECO:0000256" key="3">
    <source>
        <dbReference type="ARBA" id="ARBA00022603"/>
    </source>
</evidence>
<evidence type="ECO:0000256" key="5">
    <source>
        <dbReference type="ARBA" id="ARBA00022691"/>
    </source>
</evidence>
<keyword evidence="1" id="KW-0004">4Fe-4S</keyword>
<comment type="catalytic activity">
    <reaction evidence="7">
        <text>uridine(1939) in 23S rRNA + S-adenosyl-L-methionine = 5-methyluridine(1939) in 23S rRNA + S-adenosyl-L-homocysteine + H(+)</text>
        <dbReference type="Rhea" id="RHEA:42908"/>
        <dbReference type="Rhea" id="RHEA-COMP:10278"/>
        <dbReference type="Rhea" id="RHEA-COMP:10279"/>
        <dbReference type="ChEBI" id="CHEBI:15378"/>
        <dbReference type="ChEBI" id="CHEBI:57856"/>
        <dbReference type="ChEBI" id="CHEBI:59789"/>
        <dbReference type="ChEBI" id="CHEBI:65315"/>
        <dbReference type="ChEBI" id="CHEBI:74447"/>
        <dbReference type="EC" id="2.1.1.190"/>
    </reaction>
</comment>
<comment type="caution">
    <text evidence="12">The sequence shown here is derived from an EMBL/GenBank/DDBJ whole genome shotgun (WGS) entry which is preliminary data.</text>
</comment>
<evidence type="ECO:0000256" key="8">
    <source>
        <dbReference type="ARBA" id="ARBA00059995"/>
    </source>
</evidence>
<dbReference type="PANTHER" id="PTHR11061:SF49">
    <property type="entry name" value="23S RRNA (URACIL(1939)-C(5))-METHYLTRANSFERASE RLMD"/>
    <property type="match status" value="1"/>
</dbReference>
<comment type="function">
    <text evidence="8">Catalyzes the formation of 5-methyl-uridine at position 1939 (m5U1939) in 23S rRNA.</text>
</comment>
<dbReference type="PROSITE" id="PS51687">
    <property type="entry name" value="SAM_MT_RNA_M5U"/>
    <property type="match status" value="1"/>
</dbReference>
<dbReference type="InterPro" id="IPR030390">
    <property type="entry name" value="MeTrfase_TrmA_AS"/>
</dbReference>
<keyword evidence="5 9" id="KW-0949">S-adenosyl-L-methionine</keyword>
<dbReference type="PANTHER" id="PTHR11061">
    <property type="entry name" value="RNA M5U METHYLTRANSFERASE"/>
    <property type="match status" value="1"/>
</dbReference>
<evidence type="ECO:0000256" key="1">
    <source>
        <dbReference type="ARBA" id="ARBA00022485"/>
    </source>
</evidence>
<dbReference type="EMBL" id="PIPI01000009">
    <property type="protein sequence ID" value="RUO18391.1"/>
    <property type="molecule type" value="Genomic_DNA"/>
</dbReference>
<dbReference type="PROSITE" id="PS50926">
    <property type="entry name" value="TRAM"/>
    <property type="match status" value="1"/>
</dbReference>
<evidence type="ECO:0000256" key="6">
    <source>
        <dbReference type="ARBA" id="ARBA00023014"/>
    </source>
</evidence>
<reference evidence="12 13" key="1">
    <citation type="journal article" date="2011" name="Front. Microbiol.">
        <title>Genomic signatures of strain selection and enhancement in Bacillus atrophaeus var. globigii, a historical biowarfare simulant.</title>
        <authorList>
            <person name="Gibbons H.S."/>
            <person name="Broomall S.M."/>
            <person name="McNew L.A."/>
            <person name="Daligault H."/>
            <person name="Chapman C."/>
            <person name="Bruce D."/>
            <person name="Karavis M."/>
            <person name="Krepps M."/>
            <person name="McGregor P.A."/>
            <person name="Hong C."/>
            <person name="Park K.H."/>
            <person name="Akmal A."/>
            <person name="Feldman A."/>
            <person name="Lin J.S."/>
            <person name="Chang W.E."/>
            <person name="Higgs B.W."/>
            <person name="Demirev P."/>
            <person name="Lindquist J."/>
            <person name="Liem A."/>
            <person name="Fochler E."/>
            <person name="Read T.D."/>
            <person name="Tapia R."/>
            <person name="Johnson S."/>
            <person name="Bishop-Lilly K.A."/>
            <person name="Detter C."/>
            <person name="Han C."/>
            <person name="Sozhamannan S."/>
            <person name="Rosenzweig C.N."/>
            <person name="Skowronski E.W."/>
        </authorList>
    </citation>
    <scope>NUCLEOTIDE SEQUENCE [LARGE SCALE GENOMIC DNA]</scope>
    <source>
        <strain evidence="12 13">AK5</strain>
    </source>
</reference>
<dbReference type="PROSITE" id="PS01230">
    <property type="entry name" value="TRMA_1"/>
    <property type="match status" value="1"/>
</dbReference>
<proteinExistence type="inferred from homology"/>
<dbReference type="NCBIfam" id="NF009639">
    <property type="entry name" value="PRK13168.1"/>
    <property type="match status" value="1"/>
</dbReference>
<comment type="similarity">
    <text evidence="9">Belongs to the class I-like SAM-binding methyltransferase superfamily. RNA M5U methyltransferase family.</text>
</comment>
<keyword evidence="3 9" id="KW-0489">Methyltransferase</keyword>
<feature type="active site" evidence="10">
    <location>
        <position position="447"/>
    </location>
</feature>
<dbReference type="GO" id="GO:0051539">
    <property type="term" value="F:4 iron, 4 sulfur cluster binding"/>
    <property type="evidence" value="ECO:0007669"/>
    <property type="project" value="UniProtKB-KW"/>
</dbReference>
<feature type="active site" description="Nucleophile" evidence="9">
    <location>
        <position position="447"/>
    </location>
</feature>
<dbReference type="Gene3D" id="2.40.50.140">
    <property type="entry name" value="Nucleic acid-binding proteins"/>
    <property type="match status" value="1"/>
</dbReference>
<organism evidence="12 13">
    <name type="scientific">Aliidiomarina haloalkalitolerans</name>
    <dbReference type="NCBI Taxonomy" id="859059"/>
    <lineage>
        <taxon>Bacteria</taxon>
        <taxon>Pseudomonadati</taxon>
        <taxon>Pseudomonadota</taxon>
        <taxon>Gammaproteobacteria</taxon>
        <taxon>Alteromonadales</taxon>
        <taxon>Idiomarinaceae</taxon>
        <taxon>Aliidiomarina</taxon>
    </lineage>
</organism>
<dbReference type="Proteomes" id="UP000288212">
    <property type="component" value="Unassembled WGS sequence"/>
</dbReference>
<dbReference type="InterPro" id="IPR010280">
    <property type="entry name" value="U5_MeTrfase_fam"/>
</dbReference>
<dbReference type="SUPFAM" id="SSF50249">
    <property type="entry name" value="Nucleic acid-binding proteins"/>
    <property type="match status" value="1"/>
</dbReference>
<evidence type="ECO:0000256" key="2">
    <source>
        <dbReference type="ARBA" id="ARBA00022552"/>
    </source>
</evidence>
<dbReference type="RefSeq" id="WP_126794154.1">
    <property type="nucleotide sequence ID" value="NZ_PIPI01000009.1"/>
</dbReference>
<accession>A0A432VQF4</accession>
<dbReference type="GO" id="GO:0070041">
    <property type="term" value="F:rRNA (uridine-C5-)-methyltransferase activity"/>
    <property type="evidence" value="ECO:0007669"/>
    <property type="project" value="TreeGrafter"/>
</dbReference>
<dbReference type="NCBIfam" id="TIGR00479">
    <property type="entry name" value="rumA"/>
    <property type="match status" value="1"/>
</dbReference>
<protein>
    <submittedName>
        <fullName evidence="12">23S rRNA (Uracil(1939)-C(5))-methyltransferase RlmD</fullName>
    </submittedName>
</protein>
<dbReference type="GO" id="GO:0070475">
    <property type="term" value="P:rRNA base methylation"/>
    <property type="evidence" value="ECO:0007669"/>
    <property type="project" value="TreeGrafter"/>
</dbReference>
<keyword evidence="6" id="KW-0411">Iron-sulfur</keyword>
<dbReference type="Pfam" id="PF01938">
    <property type="entry name" value="TRAM"/>
    <property type="match status" value="1"/>
</dbReference>
<evidence type="ECO:0000256" key="4">
    <source>
        <dbReference type="ARBA" id="ARBA00022679"/>
    </source>
</evidence>
<sequence length="495" mass="55218">MPSLFDRHLKEKRLQAKAKKRPAKSQPTAIVQATKNASEKSGNYLQVERLSHDGRGVARDAQGKIVFISGVLPHEEVTVQISASHSRFNEGVARSIKQPSAQRISPTCQHFGECGGCSLQHASLAAQVEFKQASTSELLAHQINSEHDLQVLPEPSPTIESKPYGYRRKARFAVTETKNQPFICGFRARDSKQIIAIHECPVLEPDLQSLVPQLQAFLPSLQGRANIGHVEMIAAEPRPRLLVRQLKPLPSRDKLAWEQFAQQANVTVVFAMNAAGKDSKQLTYQQLGHAEVEPMYYSFQDSSGSGGDFEPIRLSFQAHDFLQVNADVNTAMIQQAIAWIQPQSQEIGLDLFSGFGNFTLPLSRQCRKIVGVEGVSEQVRRAEQNAKENRCLNASFAVANLDQPLQQQSWAKQQYDFIMLDPPRSGAFEICQQIIHFGATRILYVSCNPTTLARDAAILIAAGYRIARYSVIDMFPQTAHSETMVLFERNEVERN</sequence>
<dbReference type="OrthoDB" id="9804590at2"/>
<evidence type="ECO:0000313" key="12">
    <source>
        <dbReference type="EMBL" id="RUO18391.1"/>
    </source>
</evidence>
<dbReference type="AlphaFoldDB" id="A0A432VQF4"/>
<evidence type="ECO:0000259" key="11">
    <source>
        <dbReference type="PROSITE" id="PS50926"/>
    </source>
</evidence>
<gene>
    <name evidence="12" type="ORF">CWE06_11085</name>
</gene>
<evidence type="ECO:0000256" key="10">
    <source>
        <dbReference type="PROSITE-ProRule" id="PRU10015"/>
    </source>
</evidence>
<keyword evidence="4 9" id="KW-0808">Transferase</keyword>
<dbReference type="InterPro" id="IPR002792">
    <property type="entry name" value="TRAM_dom"/>
</dbReference>
<evidence type="ECO:0000313" key="13">
    <source>
        <dbReference type="Proteomes" id="UP000288212"/>
    </source>
</evidence>
<keyword evidence="1" id="KW-0479">Metal-binding</keyword>
<evidence type="ECO:0000256" key="7">
    <source>
        <dbReference type="ARBA" id="ARBA00052756"/>
    </source>
</evidence>
<dbReference type="Pfam" id="PF05958">
    <property type="entry name" value="tRNA_U5-meth_tr"/>
    <property type="match status" value="1"/>
</dbReference>
<feature type="binding site" evidence="9">
    <location>
        <position position="373"/>
    </location>
    <ligand>
        <name>S-adenosyl-L-methionine</name>
        <dbReference type="ChEBI" id="CHEBI:59789"/>
    </ligand>
</feature>
<feature type="domain" description="TRAM" evidence="11">
    <location>
        <begin position="35"/>
        <end position="95"/>
    </location>
</feature>
<dbReference type="InterPro" id="IPR012340">
    <property type="entry name" value="NA-bd_OB-fold"/>
</dbReference>
<dbReference type="Gene3D" id="3.40.50.150">
    <property type="entry name" value="Vaccinia Virus protein VP39"/>
    <property type="match status" value="1"/>
</dbReference>
<keyword evidence="1" id="KW-0408">Iron</keyword>
<feature type="binding site" evidence="9">
    <location>
        <position position="323"/>
    </location>
    <ligand>
        <name>S-adenosyl-L-methionine</name>
        <dbReference type="ChEBI" id="CHEBI:59789"/>
    </ligand>
</feature>
<feature type="binding site" evidence="9">
    <location>
        <position position="421"/>
    </location>
    <ligand>
        <name>S-adenosyl-L-methionine</name>
        <dbReference type="ChEBI" id="CHEBI:59789"/>
    </ligand>
</feature>
<dbReference type="FunFam" id="3.40.50.150:FF:000009">
    <property type="entry name" value="23S rRNA (Uracil(1939)-C(5))-methyltransferase RlmD"/>
    <property type="match status" value="1"/>
</dbReference>
<evidence type="ECO:0000256" key="9">
    <source>
        <dbReference type="PROSITE-ProRule" id="PRU01024"/>
    </source>
</evidence>
<dbReference type="CDD" id="cd02440">
    <property type="entry name" value="AdoMet_MTases"/>
    <property type="match status" value="1"/>
</dbReference>
<dbReference type="InterPro" id="IPR029063">
    <property type="entry name" value="SAM-dependent_MTases_sf"/>
</dbReference>
<keyword evidence="13" id="KW-1185">Reference proteome</keyword>